<keyword evidence="2" id="KW-1185">Reference proteome</keyword>
<proteinExistence type="predicted"/>
<accession>A0ABT1K6V4</accession>
<comment type="caution">
    <text evidence="1">The sequence shown here is derived from an EMBL/GenBank/DDBJ whole genome shotgun (WGS) entry which is preliminary data.</text>
</comment>
<dbReference type="RefSeq" id="WP_253774544.1">
    <property type="nucleotide sequence ID" value="NZ_BAAAVE010000021.1"/>
</dbReference>
<gene>
    <name evidence="1" type="ORF">HD595_005862</name>
</gene>
<organism evidence="1 2">
    <name type="scientific">Nonomuraea roseoviolacea subsp. carminata</name>
    <dbReference type="NCBI Taxonomy" id="160689"/>
    <lineage>
        <taxon>Bacteria</taxon>
        <taxon>Bacillati</taxon>
        <taxon>Actinomycetota</taxon>
        <taxon>Actinomycetes</taxon>
        <taxon>Streptosporangiales</taxon>
        <taxon>Streptosporangiaceae</taxon>
        <taxon>Nonomuraea</taxon>
    </lineage>
</organism>
<reference evidence="1 2" key="1">
    <citation type="submission" date="2022-06" db="EMBL/GenBank/DDBJ databases">
        <title>Sequencing the genomes of 1000 actinobacteria strains.</title>
        <authorList>
            <person name="Klenk H.-P."/>
        </authorList>
    </citation>
    <scope>NUCLEOTIDE SEQUENCE [LARGE SCALE GENOMIC DNA]</scope>
    <source>
        <strain evidence="1 2">DSM 44170</strain>
    </source>
</reference>
<sequence length="136" mass="14920">MKIGVTAEGRTLDPGPYLAVLPVLSANLPDGARSFVTDPAHYDFYGRRCVKDLCLASLAFIRDGDEQSIELTTRRLMASGRLPGPLRCRLRVPARQSLLTVIDSWDIDPWTNIGDLSGSKSPQLLRSSTVDGRHQA</sequence>
<evidence type="ECO:0000313" key="2">
    <source>
        <dbReference type="Proteomes" id="UP001320766"/>
    </source>
</evidence>
<dbReference type="Proteomes" id="UP001320766">
    <property type="component" value="Unassembled WGS sequence"/>
</dbReference>
<name>A0ABT1K6V4_9ACTN</name>
<dbReference type="EMBL" id="JAMZEC010000001">
    <property type="protein sequence ID" value="MCP2349740.1"/>
    <property type="molecule type" value="Genomic_DNA"/>
</dbReference>
<evidence type="ECO:0000313" key="1">
    <source>
        <dbReference type="EMBL" id="MCP2349740.1"/>
    </source>
</evidence>
<protein>
    <submittedName>
        <fullName evidence="1">Uncharacterized protein</fullName>
    </submittedName>
</protein>